<dbReference type="AlphaFoldDB" id="A0A0K0XS61"/>
<dbReference type="InterPro" id="IPR036942">
    <property type="entry name" value="Beta-barrel_TonB_sf"/>
</dbReference>
<dbReference type="Proteomes" id="UP000066624">
    <property type="component" value="Chromosome"/>
</dbReference>
<name>A0A0K0XS61_9GAMM</name>
<dbReference type="InterPro" id="IPR037066">
    <property type="entry name" value="Plug_dom_sf"/>
</dbReference>
<proteinExistence type="inferred from homology"/>
<comment type="subcellular location">
    <subcellularLocation>
        <location evidence="1 4">Cell outer membrane</location>
    </subcellularLocation>
</comment>
<evidence type="ECO:0000256" key="3">
    <source>
        <dbReference type="ARBA" id="ARBA00023237"/>
    </source>
</evidence>
<dbReference type="SUPFAM" id="SSF56935">
    <property type="entry name" value="Porins"/>
    <property type="match status" value="1"/>
</dbReference>
<evidence type="ECO:0000256" key="4">
    <source>
        <dbReference type="RuleBase" id="RU003357"/>
    </source>
</evidence>
<evidence type="ECO:0000313" key="5">
    <source>
        <dbReference type="EMBL" id="AKS40457.1"/>
    </source>
</evidence>
<dbReference type="RefSeq" id="WP_169751063.1">
    <property type="nucleotide sequence ID" value="NZ_CP012154.1"/>
</dbReference>
<protein>
    <submittedName>
        <fullName evidence="5">Uncharacterized protein</fullName>
    </submittedName>
</protein>
<dbReference type="Pfam" id="PF07715">
    <property type="entry name" value="Plug"/>
    <property type="match status" value="1"/>
</dbReference>
<keyword evidence="2 4" id="KW-0472">Membrane</keyword>
<dbReference type="Gene3D" id="2.40.170.20">
    <property type="entry name" value="TonB-dependent receptor, beta-barrel domain"/>
    <property type="match status" value="1"/>
</dbReference>
<dbReference type="KEGG" id="wma:WM2015_66"/>
<organism evidence="5 6">
    <name type="scientific">Wenzhouxiangella marina</name>
    <dbReference type="NCBI Taxonomy" id="1579979"/>
    <lineage>
        <taxon>Bacteria</taxon>
        <taxon>Pseudomonadati</taxon>
        <taxon>Pseudomonadota</taxon>
        <taxon>Gammaproteobacteria</taxon>
        <taxon>Chromatiales</taxon>
        <taxon>Wenzhouxiangellaceae</taxon>
        <taxon>Wenzhouxiangella</taxon>
    </lineage>
</organism>
<keyword evidence="4" id="KW-0798">TonB box</keyword>
<keyword evidence="3" id="KW-0998">Cell outer membrane</keyword>
<dbReference type="PANTHER" id="PTHR47234">
    <property type="match status" value="1"/>
</dbReference>
<gene>
    <name evidence="5" type="ORF">WM2015_66</name>
</gene>
<evidence type="ECO:0000256" key="2">
    <source>
        <dbReference type="ARBA" id="ARBA00023136"/>
    </source>
</evidence>
<dbReference type="Gene3D" id="2.170.130.10">
    <property type="entry name" value="TonB-dependent receptor, plug domain"/>
    <property type="match status" value="1"/>
</dbReference>
<dbReference type="STRING" id="1579979.WM2015_66"/>
<comment type="similarity">
    <text evidence="4">Belongs to the TonB-dependent receptor family.</text>
</comment>
<sequence>MKHAWMWVGLSLSLALMNSALGFSGDEAAAEAASGAQASTTASRLGSDGGRPVQVYDRDWIEASGQFSLAELLRDLPLNVSGSERAYLNLLTHEPVLASAELRGLPAGYTRVLVDGQRWPLDPHSGQAVNLLTLPLAMIERIEVLPEGAAAVHGAGAVGGVINLVTRSGFEGSEIALGASAPNDRGGERREASALFGTHWAGGKLLVGVGHDQREALHEYDLPAQAFPGLSLFGNNFLFDSADGPQRVPNGAGCRGRGFELLQLADGTRYCAYDQRLDVQRNMASDNRSLFSRATFEMGSDKVLSVAATITRTRLRGQGWPSHVFTRNVAGIGLPALPPGSPNHPSTPPEEGGLNPDWNEFDALSSEPVFIEHSFAANGPIQRIETTDASRLDLALVQRIGPVTLDLGAGYNNARLDAEGTNSLLLPAAHEALLDGRYNLYDIGDVPPSVLEGMEADLRSRSRWQDWHLRAAARGSFVNLSGGPVRLGIGVEWREEQLEIRPTTASINTRYELLPRLNRMQAERDVWSLFSEAEAPWGERLQSQLALRWDRADDLGTVLNARASTRWTLNEAFSVRAAWTRSGQPPLLGQGLQFPVEPDLVVPALPQSQALCDYLGLDLTDCRYRIESRTTRNPALRYEIAHQWSIGLRADLGPQLSISVDAFDLDLTGRARRLGPAGIVDCFFGVAIRCPDQSIALINAGQDFPEEGLAVLIQPIDPDQSVLNEVAWIFVQNGLVNGGRAERRGIDLQVDSRWANDWLDLASTLRASWLDRASDNSSSDLVGLPGVPEWRGQWFTRARFRDLTLSWVVNHIASQRRRSRTELPSWTTHDVQLAWDSPWNGHVSLGVDNLADRRQPYAGLINGPRLYDDYGRIAWLRYRQRF</sequence>
<dbReference type="GO" id="GO:0009279">
    <property type="term" value="C:cell outer membrane"/>
    <property type="evidence" value="ECO:0007669"/>
    <property type="project" value="UniProtKB-SubCell"/>
</dbReference>
<dbReference type="InterPro" id="IPR000531">
    <property type="entry name" value="Beta-barrel_TonB"/>
</dbReference>
<reference evidence="5 6" key="1">
    <citation type="submission" date="2015-07" db="EMBL/GenBank/DDBJ databases">
        <authorList>
            <person name="Noorani M."/>
        </authorList>
    </citation>
    <scope>NUCLEOTIDE SEQUENCE [LARGE SCALE GENOMIC DNA]</scope>
    <source>
        <strain evidence="5 6">KCTC 42284</strain>
    </source>
</reference>
<evidence type="ECO:0000313" key="6">
    <source>
        <dbReference type="Proteomes" id="UP000066624"/>
    </source>
</evidence>
<accession>A0A0K0XS61</accession>
<dbReference type="EMBL" id="CP012154">
    <property type="protein sequence ID" value="AKS40457.1"/>
    <property type="molecule type" value="Genomic_DNA"/>
</dbReference>
<dbReference type="InterPro" id="IPR012910">
    <property type="entry name" value="Plug_dom"/>
</dbReference>
<dbReference type="PANTHER" id="PTHR47234:SF2">
    <property type="entry name" value="TONB-DEPENDENT RECEPTOR"/>
    <property type="match status" value="1"/>
</dbReference>
<evidence type="ECO:0000256" key="1">
    <source>
        <dbReference type="ARBA" id="ARBA00004442"/>
    </source>
</evidence>
<dbReference type="Pfam" id="PF00593">
    <property type="entry name" value="TonB_dep_Rec_b-barrel"/>
    <property type="match status" value="1"/>
</dbReference>
<keyword evidence="6" id="KW-1185">Reference proteome</keyword>